<dbReference type="InterPro" id="IPR007110">
    <property type="entry name" value="Ig-like_dom"/>
</dbReference>
<evidence type="ECO:0000259" key="8">
    <source>
        <dbReference type="PROSITE" id="PS50835"/>
    </source>
</evidence>
<dbReference type="PANTHER" id="PTHR11890">
    <property type="entry name" value="INTERLEUKIN-1 RECEPTOR FAMILY MEMBER"/>
    <property type="match status" value="1"/>
</dbReference>
<accession>A0A8J1KHJ9</accession>
<dbReference type="InterPro" id="IPR013783">
    <property type="entry name" value="Ig-like_fold"/>
</dbReference>
<gene>
    <name evidence="10" type="primary">sigirr.S</name>
</gene>
<evidence type="ECO:0000256" key="3">
    <source>
        <dbReference type="ARBA" id="ARBA00023180"/>
    </source>
</evidence>
<feature type="domain" description="Ig-like" evidence="8">
    <location>
        <begin position="15"/>
        <end position="105"/>
    </location>
</feature>
<proteinExistence type="inferred from homology"/>
<keyword evidence="6" id="KW-1133">Transmembrane helix</keyword>
<dbReference type="Gene3D" id="3.40.50.10140">
    <property type="entry name" value="Toll/interleukin-1 receptor homology (TIR) domain"/>
    <property type="match status" value="1"/>
</dbReference>
<dbReference type="InterPro" id="IPR015621">
    <property type="entry name" value="IL-1_rcpt_fam"/>
</dbReference>
<protein>
    <submittedName>
        <fullName evidence="10">Single Ig IL-1-related receptor</fullName>
    </submittedName>
</protein>
<reference evidence="10" key="1">
    <citation type="submission" date="2025-08" db="UniProtKB">
        <authorList>
            <consortium name="RefSeq"/>
        </authorList>
    </citation>
    <scope>IDENTIFICATION</scope>
    <source>
        <strain evidence="10">J_2021</strain>
        <tissue evidence="10">Erythrocytes</tissue>
    </source>
</reference>
<dbReference type="PRINTS" id="PR01537">
    <property type="entry name" value="INTRLKN1R1F"/>
</dbReference>
<evidence type="ECO:0000256" key="6">
    <source>
        <dbReference type="SAM" id="Phobius"/>
    </source>
</evidence>
<dbReference type="InterPro" id="IPR036179">
    <property type="entry name" value="Ig-like_dom_sf"/>
</dbReference>
<keyword evidence="2" id="KW-1015">Disulfide bond</keyword>
<dbReference type="GO" id="GO:0007166">
    <property type="term" value="P:cell surface receptor signaling pathway"/>
    <property type="evidence" value="ECO:0000318"/>
    <property type="project" value="GO_Central"/>
</dbReference>
<name>A0A8J1KHJ9_XENLA</name>
<dbReference type="CTD" id="108714936"/>
<dbReference type="AlphaFoldDB" id="A0A8J1KHJ9"/>
<keyword evidence="6" id="KW-0812">Transmembrane</keyword>
<dbReference type="RefSeq" id="XP_041416821.1">
    <property type="nucleotide sequence ID" value="XM_041560887.1"/>
</dbReference>
<dbReference type="OrthoDB" id="6075577at2759"/>
<evidence type="ECO:0000256" key="4">
    <source>
        <dbReference type="ARBA" id="ARBA00023319"/>
    </source>
</evidence>
<organism evidence="9 10">
    <name type="scientific">Xenopus laevis</name>
    <name type="common">African clawed frog</name>
    <dbReference type="NCBI Taxonomy" id="8355"/>
    <lineage>
        <taxon>Eukaryota</taxon>
        <taxon>Metazoa</taxon>
        <taxon>Chordata</taxon>
        <taxon>Craniata</taxon>
        <taxon>Vertebrata</taxon>
        <taxon>Euteleostomi</taxon>
        <taxon>Amphibia</taxon>
        <taxon>Batrachia</taxon>
        <taxon>Anura</taxon>
        <taxon>Pipoidea</taxon>
        <taxon>Pipidae</taxon>
        <taxon>Xenopodinae</taxon>
        <taxon>Xenopus</taxon>
        <taxon>Xenopus</taxon>
    </lineage>
</organism>
<sequence>MADSACGDLHDFISPSPPEQDLWPEKGSSLSLNCSLWMSSGCNGTWRWLKDGTAVQDLYREQYSAWEGFNSSKRFLSSILYINVTSTEDYGKFTCQVEEATASFTLHKGEKAGHVAAVMFALAVLTALVVGTVIYLKCRLNVRLWYRNKYGDPEINDGRLSDAYVSYCPSNTDTKFTNFILKPHLENRYGYKLHLDERSLMPNTEPSAELLMNVSRCRRLIVVLSLAYLQQDWCQNSFREGLFRLLELSHKPIFILFENQSKEVPVGVTQLLHSQRGKLKVLLWKSGSVAPSSEFWKEICLALPRKVSLSEARGDPQTLNQDDKDPMLTPSSESADPDPEGDLGVRRTFYKAPPPRMAPASNSTDRAPAGDTDISDLGSRNYSARNDYYCLVTEPEL</sequence>
<feature type="transmembrane region" description="Helical" evidence="6">
    <location>
        <begin position="115"/>
        <end position="136"/>
    </location>
</feature>
<dbReference type="GO" id="GO:0005886">
    <property type="term" value="C:plasma membrane"/>
    <property type="evidence" value="ECO:0000318"/>
    <property type="project" value="GO_Central"/>
</dbReference>
<keyword evidence="9" id="KW-1185">Reference proteome</keyword>
<dbReference type="PROSITE" id="PS50835">
    <property type="entry name" value="IG_LIKE"/>
    <property type="match status" value="1"/>
</dbReference>
<dbReference type="PROSITE" id="PS50104">
    <property type="entry name" value="TIR"/>
    <property type="match status" value="1"/>
</dbReference>
<dbReference type="Proteomes" id="UP000186698">
    <property type="component" value="Chromosome 4S"/>
</dbReference>
<dbReference type="SMART" id="SM00255">
    <property type="entry name" value="TIR"/>
    <property type="match status" value="1"/>
</dbReference>
<dbReference type="Gene3D" id="2.60.40.10">
    <property type="entry name" value="Immunoglobulins"/>
    <property type="match status" value="1"/>
</dbReference>
<keyword evidence="10" id="KW-0675">Receptor</keyword>
<evidence type="ECO:0000313" key="9">
    <source>
        <dbReference type="Proteomes" id="UP000186698"/>
    </source>
</evidence>
<keyword evidence="3" id="KW-0325">Glycoprotein</keyword>
<dbReference type="InterPro" id="IPR035897">
    <property type="entry name" value="Toll_tir_struct_dom_sf"/>
</dbReference>
<dbReference type="KEGG" id="xla:108714936"/>
<evidence type="ECO:0000256" key="2">
    <source>
        <dbReference type="ARBA" id="ARBA00023157"/>
    </source>
</evidence>
<dbReference type="InterPro" id="IPR000157">
    <property type="entry name" value="TIR_dom"/>
</dbReference>
<dbReference type="PANTHER" id="PTHR11890:SF19">
    <property type="entry name" value="SINGLE IG IL-1-RELATED RECEPTOR"/>
    <property type="match status" value="1"/>
</dbReference>
<dbReference type="SUPFAM" id="SSF52200">
    <property type="entry name" value="Toll/Interleukin receptor TIR domain"/>
    <property type="match status" value="1"/>
</dbReference>
<dbReference type="Pfam" id="PF13895">
    <property type="entry name" value="Ig_2"/>
    <property type="match status" value="1"/>
</dbReference>
<evidence type="ECO:0000259" key="7">
    <source>
        <dbReference type="PROSITE" id="PS50104"/>
    </source>
</evidence>
<evidence type="ECO:0000313" key="10">
    <source>
        <dbReference type="RefSeq" id="XP_041416821.1"/>
    </source>
</evidence>
<evidence type="ECO:0000256" key="1">
    <source>
        <dbReference type="ARBA" id="ARBA00009752"/>
    </source>
</evidence>
<feature type="domain" description="TIR" evidence="7">
    <location>
        <begin position="159"/>
        <end position="303"/>
    </location>
</feature>
<keyword evidence="6" id="KW-0472">Membrane</keyword>
<dbReference type="GeneID" id="108714936"/>
<dbReference type="SUPFAM" id="SSF48726">
    <property type="entry name" value="Immunoglobulin"/>
    <property type="match status" value="1"/>
</dbReference>
<keyword evidence="4" id="KW-0393">Immunoglobulin domain</keyword>
<comment type="similarity">
    <text evidence="1">Belongs to the interleukin-1 receptor family.</text>
</comment>
<evidence type="ECO:0000256" key="5">
    <source>
        <dbReference type="SAM" id="MobiDB-lite"/>
    </source>
</evidence>
<feature type="region of interest" description="Disordered" evidence="5">
    <location>
        <begin position="311"/>
        <end position="378"/>
    </location>
</feature>
<dbReference type="Pfam" id="PF01582">
    <property type="entry name" value="TIR"/>
    <property type="match status" value="1"/>
</dbReference>
<dbReference type="GO" id="GO:0009986">
    <property type="term" value="C:cell surface"/>
    <property type="evidence" value="ECO:0000318"/>
    <property type="project" value="GO_Central"/>
</dbReference>